<dbReference type="Pfam" id="PF23759">
    <property type="entry name" value="GBD_T9SS_assoc"/>
    <property type="match status" value="4"/>
</dbReference>
<proteinExistence type="predicted"/>
<feature type="domain" description="T9SS-like galactose binding" evidence="5">
    <location>
        <begin position="450"/>
        <end position="578"/>
    </location>
</feature>
<keyword evidence="1 2" id="KW-0732">Signal</keyword>
<dbReference type="InterPro" id="IPR011628">
    <property type="entry name" value="Cleaved_adhesin"/>
</dbReference>
<dbReference type="Gene3D" id="2.60.120.380">
    <property type="match status" value="1"/>
</dbReference>
<reference evidence="6 7" key="1">
    <citation type="submission" date="2019-02" db="EMBL/GenBank/DDBJ databases">
        <title>Flavobacterium sp. RD-2-33 isolated from forest soil.</title>
        <authorList>
            <person name="Chaudhary D.K."/>
        </authorList>
    </citation>
    <scope>NUCLEOTIDE SEQUENCE [LARGE SCALE GENOMIC DNA]</scope>
    <source>
        <strain evidence="6 7">RD-2-33</strain>
    </source>
</reference>
<protein>
    <submittedName>
        <fullName evidence="6">T9SS type A sorting domain-containing protein</fullName>
    </submittedName>
</protein>
<dbReference type="Pfam" id="PF18962">
    <property type="entry name" value="Por_Secre_tail"/>
    <property type="match status" value="1"/>
</dbReference>
<dbReference type="AlphaFoldDB" id="A0A4Q9YSM4"/>
<evidence type="ECO:0000259" key="5">
    <source>
        <dbReference type="Pfam" id="PF23759"/>
    </source>
</evidence>
<accession>A0A4Q9YSM4</accession>
<evidence type="ECO:0000259" key="3">
    <source>
        <dbReference type="Pfam" id="PF07675"/>
    </source>
</evidence>
<comment type="caution">
    <text evidence="6">The sequence shown here is derived from an EMBL/GenBank/DDBJ whole genome shotgun (WGS) entry which is preliminary data.</text>
</comment>
<dbReference type="InterPro" id="IPR008979">
    <property type="entry name" value="Galactose-bd-like_sf"/>
</dbReference>
<dbReference type="NCBIfam" id="NF038128">
    <property type="entry name" value="choice_anch_J"/>
    <property type="match status" value="1"/>
</dbReference>
<dbReference type="OrthoDB" id="869215at2"/>
<dbReference type="RefSeq" id="WP_131476566.1">
    <property type="nucleotide sequence ID" value="NZ_SJPE01000013.1"/>
</dbReference>
<dbReference type="InterPro" id="IPR056600">
    <property type="entry name" value="GBD_T9SS_assoc"/>
</dbReference>
<dbReference type="Gene3D" id="2.60.120.200">
    <property type="match status" value="1"/>
</dbReference>
<evidence type="ECO:0000313" key="7">
    <source>
        <dbReference type="Proteomes" id="UP000293300"/>
    </source>
</evidence>
<dbReference type="Pfam" id="PF07675">
    <property type="entry name" value="Cleaved_Adhesin"/>
    <property type="match status" value="1"/>
</dbReference>
<dbReference type="Proteomes" id="UP000293300">
    <property type="component" value="Unassembled WGS sequence"/>
</dbReference>
<gene>
    <name evidence="6" type="ORF">EZL74_10485</name>
</gene>
<feature type="domain" description="Cleaved adhesin" evidence="3">
    <location>
        <begin position="25"/>
        <end position="171"/>
    </location>
</feature>
<feature type="domain" description="T9SS-like galactose binding" evidence="5">
    <location>
        <begin position="869"/>
        <end position="985"/>
    </location>
</feature>
<feature type="signal peptide" evidence="2">
    <location>
        <begin position="1"/>
        <end position="20"/>
    </location>
</feature>
<sequence length="1079" mass="112455">MKKITFLFFFLLGGILSSSAQFSQNFDAGTTTPAGWTVNNGGDPNTWTFGVPNVGTGNSGTNVAKLIYGSTAHDDYLITPQFTVTAGVTDFLTVWAKQRSNTFPEPFDILLSTAGTASSDFTTTIASTVQPNTNWQKFSYPLTAYLGQTVYIAFRSTTTDEWELYLDDISVGALPNPLDFVSLQSPATATIPQGGNVTVYGQVSEAGLTDVTSGQAPGIQAWVGYSSTNTNPNTWTNWTAATFDMEVGNNDQYKATIGSTLTQGTYYYATRFLLGNGSYFYGGINSSEDGSFWDGTTFLSGVLTVTPPPPPANDECSGAISLTVNPDYLCGTVTPGTVVGATASNVDSAVCSGTEDDDVWFSFVATSTSHKISILNASGSTTDMYHSLWTGSDCNSLTLVPGTCSDPDNSFPSGLTIGQTYYVRVYTYTATTGQNTTFNICIGTPPPPPANDNCSGAVALTVNPDYSCAVVTPGTVLGATASPVDASACFGTEDDDVWFSFVATSTNHKISILNASGSTTDMYHSLWTGSDCGSLTLVPGTCSDPETSNPSGLTIGQTYFIRVYTYTATGGQNTTFNICVGSPPPPPANDDCSGAIGLTVNPDYLCAVVTPGTVAGATASNTDTTACSGAEDDDVWFSFEATATAHRISLTNVSGSATDMYHSLWTGSDCGSLTLVPGSCSDADTSNPSGLTVGQTYFVRVNTYTATGGQNTTFNVCVGTPPPPPTNDDCSGAITVACGSTTLGTTEGTTNEGVAVCGIANVTTQNTNGVWYKYVGDGSTVTVTTCSPTITTGDSRLAVFTGACGNLNCIGGNDDLQTAGCSTNTLASGVTFNTVAGTDYYILVYAYTSNALNFALTVNCAAACTPATTNDECSTAMPLTLGTTVTGANNLCSTASLDTAYPSCGNQFLAYYDTWYVFDSASATSITISLANPTGVNGYALYSGNCGSLTMVTGSCTTTGGTLALTGLTPATTYYLRVFSTSPSSRGTYDLTVSNTLGNNSFDNGSFTYYPNPVKNVLNLSYNQAISNVEVFNMLGQKMSSNKFNANEAQVDMSHLSDGAYMVKVTSDGQVKTIKVIKQ</sequence>
<dbReference type="NCBIfam" id="TIGR04183">
    <property type="entry name" value="Por_Secre_tail"/>
    <property type="match status" value="1"/>
</dbReference>
<organism evidence="6 7">
    <name type="scientific">Flavobacterium silvisoli</name>
    <dbReference type="NCBI Taxonomy" id="2529433"/>
    <lineage>
        <taxon>Bacteria</taxon>
        <taxon>Pseudomonadati</taxon>
        <taxon>Bacteroidota</taxon>
        <taxon>Flavobacteriia</taxon>
        <taxon>Flavobacteriales</taxon>
        <taxon>Flavobacteriaceae</taxon>
        <taxon>Flavobacterium</taxon>
    </lineage>
</organism>
<feature type="domain" description="Secretion system C-terminal sorting" evidence="4">
    <location>
        <begin position="1010"/>
        <end position="1077"/>
    </location>
</feature>
<name>A0A4Q9YSM4_9FLAO</name>
<evidence type="ECO:0000313" key="6">
    <source>
        <dbReference type="EMBL" id="TBX66601.1"/>
    </source>
</evidence>
<dbReference type="EMBL" id="SJPE01000013">
    <property type="protein sequence ID" value="TBX66601.1"/>
    <property type="molecule type" value="Genomic_DNA"/>
</dbReference>
<evidence type="ECO:0000256" key="2">
    <source>
        <dbReference type="SAM" id="SignalP"/>
    </source>
</evidence>
<feature type="chain" id="PRO_5020962728" evidence="2">
    <location>
        <begin position="21"/>
        <end position="1079"/>
    </location>
</feature>
<feature type="domain" description="T9SS-like galactose binding" evidence="5">
    <location>
        <begin position="588"/>
        <end position="716"/>
    </location>
</feature>
<keyword evidence="7" id="KW-1185">Reference proteome</keyword>
<feature type="domain" description="T9SS-like galactose binding" evidence="5">
    <location>
        <begin position="312"/>
        <end position="440"/>
    </location>
</feature>
<evidence type="ECO:0000259" key="4">
    <source>
        <dbReference type="Pfam" id="PF18962"/>
    </source>
</evidence>
<evidence type="ECO:0000256" key="1">
    <source>
        <dbReference type="ARBA" id="ARBA00022729"/>
    </source>
</evidence>
<dbReference type="InterPro" id="IPR026444">
    <property type="entry name" value="Secre_tail"/>
</dbReference>
<dbReference type="SUPFAM" id="SSF49785">
    <property type="entry name" value="Galactose-binding domain-like"/>
    <property type="match status" value="1"/>
</dbReference>